<comment type="caution">
    <text evidence="14">The sequence shown here is derived from an EMBL/GenBank/DDBJ whole genome shotgun (WGS) entry which is preliminary data.</text>
</comment>
<dbReference type="EMBL" id="JAXOJX010000115">
    <property type="protein sequence ID" value="MDZ5461449.1"/>
    <property type="molecule type" value="Genomic_DNA"/>
</dbReference>
<dbReference type="Pfam" id="PF00015">
    <property type="entry name" value="MCPsignal"/>
    <property type="match status" value="1"/>
</dbReference>
<evidence type="ECO:0000256" key="10">
    <source>
        <dbReference type="SAM" id="MobiDB-lite"/>
    </source>
</evidence>
<dbReference type="PROSITE" id="PS50885">
    <property type="entry name" value="HAMP"/>
    <property type="match status" value="1"/>
</dbReference>
<protein>
    <submittedName>
        <fullName evidence="14">Methyl-accepting chemotaxis protein</fullName>
    </submittedName>
</protein>
<dbReference type="Proteomes" id="UP001293718">
    <property type="component" value="Unassembled WGS sequence"/>
</dbReference>
<gene>
    <name evidence="14" type="ORF">SM757_33220</name>
</gene>
<accession>A0ABU5IRD0</accession>
<dbReference type="InterPro" id="IPR004090">
    <property type="entry name" value="Chemotax_Me-accpt_rcpt"/>
</dbReference>
<evidence type="ECO:0000256" key="5">
    <source>
        <dbReference type="ARBA" id="ARBA00022989"/>
    </source>
</evidence>
<dbReference type="PRINTS" id="PR00260">
    <property type="entry name" value="CHEMTRNSDUCR"/>
</dbReference>
<evidence type="ECO:0000256" key="2">
    <source>
        <dbReference type="ARBA" id="ARBA00022475"/>
    </source>
</evidence>
<name>A0ABU5IRD0_9BURK</name>
<comment type="similarity">
    <text evidence="7">Belongs to the methyl-accepting chemotaxis (MCP) protein family.</text>
</comment>
<comment type="subcellular location">
    <subcellularLocation>
        <location evidence="1">Cell membrane</location>
        <topology evidence="1">Multi-pass membrane protein</topology>
    </subcellularLocation>
</comment>
<evidence type="ECO:0000256" key="3">
    <source>
        <dbReference type="ARBA" id="ARBA00022481"/>
    </source>
</evidence>
<evidence type="ECO:0000259" key="12">
    <source>
        <dbReference type="PROSITE" id="PS50111"/>
    </source>
</evidence>
<keyword evidence="8" id="KW-0807">Transducer</keyword>
<evidence type="ECO:0000313" key="14">
    <source>
        <dbReference type="EMBL" id="MDZ5461449.1"/>
    </source>
</evidence>
<dbReference type="CDD" id="cd11386">
    <property type="entry name" value="MCP_signal"/>
    <property type="match status" value="1"/>
</dbReference>
<evidence type="ECO:0000256" key="11">
    <source>
        <dbReference type="SAM" id="Phobius"/>
    </source>
</evidence>
<keyword evidence="9" id="KW-0175">Coiled coil</keyword>
<dbReference type="RefSeq" id="WP_322468604.1">
    <property type="nucleotide sequence ID" value="NZ_JAXOJX010000115.1"/>
</dbReference>
<feature type="region of interest" description="Disordered" evidence="10">
    <location>
        <begin position="527"/>
        <end position="591"/>
    </location>
</feature>
<sequence length="591" mass="61598">MSLSTLSLAARLRLMALAVTLALLGLSAYTGFAFHASALEMRLSATRAVVQQSLTIAQHWQSQEAAGSLSRHQAQQRAIEEIRAIRYDGKEYVWVNDMTARMVAHPIKPELEGQDLSQSKDPSGKRLFVAFVETVQREGAGYVDYLWPKPGAQDPVPKRSYVAGFAPWGWVLGSGVYVDEVRAAALRFAMASLATALVLGALVLGFAQLMARDLQRRMKGALHVLQAMASGDLAQPVTAGRPDEIGRLLQAMEAMRGGLGRMVAQVRRGSDGIGSACAQIASGNADLANRTELTAGRLQDSAASMNELAGGVHTSADSAASAHTLAAGAADVAQRGGEVVHRVVATMDEIHAGSRRIAEITGVIDGIAFQTNILALNAAVEAARAGEAGRGFAVVAGEVRALAQRSAAAAREIKALIGGSVEQVEAGSRLVSEAGSTMDEIVAQVRRVAQLIGNVGQTMQQQADGIAQVRDTMSQLDTHTQNNAALVEETAGAAQHLRDQAQALENAAAVFRLEAGAHDALPQAAALAPAPSSPKSQATQLIARAARNSGPGSSGITRSTRSTRGGALPAAPVASVTPAAATAAEDAWEQF</sequence>
<dbReference type="PANTHER" id="PTHR43531:SF14">
    <property type="entry name" value="METHYL-ACCEPTING CHEMOTAXIS PROTEIN I-RELATED"/>
    <property type="match status" value="1"/>
</dbReference>
<dbReference type="InterPro" id="IPR004089">
    <property type="entry name" value="MCPsignal_dom"/>
</dbReference>
<dbReference type="PROSITE" id="PS50111">
    <property type="entry name" value="CHEMOTAXIS_TRANSDUC_2"/>
    <property type="match status" value="1"/>
</dbReference>
<feature type="coiled-coil region" evidence="9">
    <location>
        <begin position="487"/>
        <end position="514"/>
    </location>
</feature>
<dbReference type="CDD" id="cd06225">
    <property type="entry name" value="HAMP"/>
    <property type="match status" value="1"/>
</dbReference>
<dbReference type="SMART" id="SM01049">
    <property type="entry name" value="Cache_2"/>
    <property type="match status" value="1"/>
</dbReference>
<dbReference type="InterPro" id="IPR051310">
    <property type="entry name" value="MCP_chemotaxis"/>
</dbReference>
<dbReference type="PANTHER" id="PTHR43531">
    <property type="entry name" value="PROTEIN ICFG"/>
    <property type="match status" value="1"/>
</dbReference>
<evidence type="ECO:0000256" key="9">
    <source>
        <dbReference type="SAM" id="Coils"/>
    </source>
</evidence>
<dbReference type="Pfam" id="PF00672">
    <property type="entry name" value="HAMP"/>
    <property type="match status" value="1"/>
</dbReference>
<dbReference type="Gene3D" id="3.30.450.20">
    <property type="entry name" value="PAS domain"/>
    <property type="match status" value="1"/>
</dbReference>
<keyword evidence="2" id="KW-1003">Cell membrane</keyword>
<reference evidence="14 15" key="1">
    <citation type="submission" date="2023-11" db="EMBL/GenBank/DDBJ databases">
        <title>Draft genome of Azohydromonas lata strain H1 (DSM1123), a polyhydroxyalkanoate producer.</title>
        <authorList>
            <person name="Traversa D."/>
            <person name="D'Addabbo P."/>
            <person name="Pazzani C."/>
            <person name="Manzari C."/>
            <person name="Chiara M."/>
            <person name="Scrascia M."/>
        </authorList>
    </citation>
    <scope>NUCLEOTIDE SEQUENCE [LARGE SCALE GENOMIC DNA]</scope>
    <source>
        <strain evidence="14 15">H1</strain>
    </source>
</reference>
<dbReference type="Pfam" id="PF17200">
    <property type="entry name" value="sCache_2"/>
    <property type="match status" value="1"/>
</dbReference>
<evidence type="ECO:0000256" key="4">
    <source>
        <dbReference type="ARBA" id="ARBA00022692"/>
    </source>
</evidence>
<evidence type="ECO:0000259" key="13">
    <source>
        <dbReference type="PROSITE" id="PS50885"/>
    </source>
</evidence>
<dbReference type="SUPFAM" id="SSF58104">
    <property type="entry name" value="Methyl-accepting chemotaxis protein (MCP) signaling domain"/>
    <property type="match status" value="1"/>
</dbReference>
<evidence type="ECO:0000256" key="7">
    <source>
        <dbReference type="ARBA" id="ARBA00029447"/>
    </source>
</evidence>
<dbReference type="InterPro" id="IPR033480">
    <property type="entry name" value="sCache_2"/>
</dbReference>
<evidence type="ECO:0000256" key="6">
    <source>
        <dbReference type="ARBA" id="ARBA00023136"/>
    </source>
</evidence>
<feature type="transmembrane region" description="Helical" evidence="11">
    <location>
        <begin position="188"/>
        <end position="209"/>
    </location>
</feature>
<feature type="domain" description="HAMP" evidence="13">
    <location>
        <begin position="212"/>
        <end position="264"/>
    </location>
</feature>
<feature type="compositionally biased region" description="Low complexity" evidence="10">
    <location>
        <begin position="549"/>
        <end position="584"/>
    </location>
</feature>
<keyword evidence="3" id="KW-0488">Methylation</keyword>
<feature type="compositionally biased region" description="Low complexity" evidence="10">
    <location>
        <begin position="527"/>
        <end position="538"/>
    </location>
</feature>
<dbReference type="Gene3D" id="1.10.287.950">
    <property type="entry name" value="Methyl-accepting chemotaxis protein"/>
    <property type="match status" value="1"/>
</dbReference>
<dbReference type="InterPro" id="IPR003660">
    <property type="entry name" value="HAMP_dom"/>
</dbReference>
<evidence type="ECO:0000256" key="8">
    <source>
        <dbReference type="PROSITE-ProRule" id="PRU00284"/>
    </source>
</evidence>
<feature type="domain" description="Methyl-accepting transducer" evidence="12">
    <location>
        <begin position="269"/>
        <end position="498"/>
    </location>
</feature>
<keyword evidence="5 11" id="KW-1133">Transmembrane helix</keyword>
<keyword evidence="6 11" id="KW-0472">Membrane</keyword>
<evidence type="ECO:0000313" key="15">
    <source>
        <dbReference type="Proteomes" id="UP001293718"/>
    </source>
</evidence>
<organism evidence="14 15">
    <name type="scientific">Azohydromonas lata</name>
    <dbReference type="NCBI Taxonomy" id="45677"/>
    <lineage>
        <taxon>Bacteria</taxon>
        <taxon>Pseudomonadati</taxon>
        <taxon>Pseudomonadota</taxon>
        <taxon>Betaproteobacteria</taxon>
        <taxon>Burkholderiales</taxon>
        <taxon>Sphaerotilaceae</taxon>
        <taxon>Azohydromonas</taxon>
    </lineage>
</organism>
<keyword evidence="15" id="KW-1185">Reference proteome</keyword>
<dbReference type="SMART" id="SM00283">
    <property type="entry name" value="MA"/>
    <property type="match status" value="1"/>
</dbReference>
<dbReference type="SMART" id="SM00304">
    <property type="entry name" value="HAMP"/>
    <property type="match status" value="1"/>
</dbReference>
<keyword evidence="4 11" id="KW-0812">Transmembrane</keyword>
<proteinExistence type="inferred from homology"/>
<evidence type="ECO:0000256" key="1">
    <source>
        <dbReference type="ARBA" id="ARBA00004651"/>
    </source>
</evidence>